<accession>A0A4R0JLI0</accession>
<sequence>MPSPRIPDMRAAIRDRLFPSVTTWNRVEGRPRTAEFSRALRADVRDPLWLLARQWQLGEFRAEDAGSPVTAMFHLSTARPTRFVPRDEPPSDLPADLPLEAVAEQRMVRFMIGRDRGAFDLRLAMGRRWLKLIEAGLRPRFIELYPVELPDPRAALDAARVAHPRVWATIQAAAGRLMDGFEFYTHLRRDGLPYDGIDGLTDVQQQALDVAGQRFVDWFQDLIAQPRSAARGAWDATHLEHRFALGAPGDPEQVLTADEYPGGRLDWYSFSVDPNHPPTGASDPTARGAVTRTVLPGPVRYPGMPNSRWWAFEDGRTNFGAVQADTTDLIRLMLLEFALVFSDDWMLLPCDLDVGALAAVDGVAVTDVFGQRFWVEPTGVGQDWQRWGMYRLTGGDVGLFLPDAAPKVAVGPPLEDIVFIRDENANLVWAVERVIPLVTGDGGSGEEAAGEMLVYLRRQHTPQPGPSPAAPIAYRVMTTVPEHWIPFIPVHVPGDAREIQLQRAALPRILDDGPGRPELVRPRTTILREGLDPGTPYFVPEEEVPRAGTRVTVAYNRTRRPDGRPIIWLSVHRESGRGEASSGLTFDHLSTP</sequence>
<organism evidence="1 2">
    <name type="scientific">Kribbella capetownensis</name>
    <dbReference type="NCBI Taxonomy" id="1572659"/>
    <lineage>
        <taxon>Bacteria</taxon>
        <taxon>Bacillati</taxon>
        <taxon>Actinomycetota</taxon>
        <taxon>Actinomycetes</taxon>
        <taxon>Propionibacteriales</taxon>
        <taxon>Kribbellaceae</taxon>
        <taxon>Kribbella</taxon>
    </lineage>
</organism>
<dbReference type="Proteomes" id="UP000293342">
    <property type="component" value="Unassembled WGS sequence"/>
</dbReference>
<dbReference type="EMBL" id="SJKD01000005">
    <property type="protein sequence ID" value="TCC47509.1"/>
    <property type="molecule type" value="Genomic_DNA"/>
</dbReference>
<dbReference type="RefSeq" id="WP_131515580.1">
    <property type="nucleotide sequence ID" value="NZ_SJKD01000005.1"/>
</dbReference>
<gene>
    <name evidence="1" type="ORF">E0H75_22285</name>
</gene>
<evidence type="ECO:0000313" key="2">
    <source>
        <dbReference type="Proteomes" id="UP000293342"/>
    </source>
</evidence>
<name>A0A4R0JLI0_9ACTN</name>
<keyword evidence="2" id="KW-1185">Reference proteome</keyword>
<proteinExistence type="predicted"/>
<dbReference type="AlphaFoldDB" id="A0A4R0JLI0"/>
<comment type="caution">
    <text evidence="1">The sequence shown here is derived from an EMBL/GenBank/DDBJ whole genome shotgun (WGS) entry which is preliminary data.</text>
</comment>
<dbReference type="OrthoDB" id="9763471at2"/>
<protein>
    <submittedName>
        <fullName evidence="1">Uncharacterized protein</fullName>
    </submittedName>
</protein>
<reference evidence="1 2" key="1">
    <citation type="submission" date="2019-02" db="EMBL/GenBank/DDBJ databases">
        <title>Kribbella capetownensis sp. nov. and Kribbella speibonae sp. nov., isolated from soil.</title>
        <authorList>
            <person name="Curtis S.M."/>
            <person name="Norton I."/>
            <person name="Everest G.J."/>
            <person name="Meyers P.R."/>
        </authorList>
    </citation>
    <scope>NUCLEOTIDE SEQUENCE [LARGE SCALE GENOMIC DNA]</scope>
    <source>
        <strain evidence="1 2">YM53</strain>
    </source>
</reference>
<evidence type="ECO:0000313" key="1">
    <source>
        <dbReference type="EMBL" id="TCC47509.1"/>
    </source>
</evidence>